<comment type="caution">
    <text evidence="9">The sequence shown here is derived from an EMBL/GenBank/DDBJ whole genome shotgun (WGS) entry which is preliminary data.</text>
</comment>
<feature type="transmembrane region" description="Helical" evidence="8">
    <location>
        <begin position="301"/>
        <end position="319"/>
    </location>
</feature>
<protein>
    <submittedName>
        <fullName evidence="9">Putative sulfate exporter family transporter</fullName>
    </submittedName>
</protein>
<feature type="transmembrane region" description="Helical" evidence="8">
    <location>
        <begin position="70"/>
        <end position="90"/>
    </location>
</feature>
<comment type="similarity">
    <text evidence="2">Belongs to the UPF0324 family.</text>
</comment>
<dbReference type="GO" id="GO:0005886">
    <property type="term" value="C:plasma membrane"/>
    <property type="evidence" value="ECO:0007669"/>
    <property type="project" value="UniProtKB-SubCell"/>
</dbReference>
<accession>A0A426SKW9</accession>
<evidence type="ECO:0000256" key="4">
    <source>
        <dbReference type="ARBA" id="ARBA00022692"/>
    </source>
</evidence>
<dbReference type="PANTHER" id="PTHR30106">
    <property type="entry name" value="INNER MEMBRANE PROTEIN YEIH-RELATED"/>
    <property type="match status" value="1"/>
</dbReference>
<evidence type="ECO:0000256" key="6">
    <source>
        <dbReference type="ARBA" id="ARBA00023136"/>
    </source>
</evidence>
<proteinExistence type="inferred from homology"/>
<keyword evidence="5 8" id="KW-1133">Transmembrane helix</keyword>
<feature type="transmembrane region" description="Helical" evidence="8">
    <location>
        <begin position="255"/>
        <end position="280"/>
    </location>
</feature>
<comment type="subcellular location">
    <subcellularLocation>
        <location evidence="1">Cell membrane</location>
        <topology evidence="1">Multi-pass membrane protein</topology>
    </subcellularLocation>
</comment>
<dbReference type="Pfam" id="PF03601">
    <property type="entry name" value="Cons_hypoth698"/>
    <property type="match status" value="1"/>
</dbReference>
<feature type="compositionally biased region" description="Low complexity" evidence="7">
    <location>
        <begin position="1"/>
        <end position="18"/>
    </location>
</feature>
<evidence type="ECO:0000256" key="3">
    <source>
        <dbReference type="ARBA" id="ARBA00022475"/>
    </source>
</evidence>
<name>A0A426SKW9_9MICO</name>
<feature type="region of interest" description="Disordered" evidence="7">
    <location>
        <begin position="1"/>
        <end position="21"/>
    </location>
</feature>
<dbReference type="AlphaFoldDB" id="A0A426SKW9"/>
<dbReference type="GeneID" id="78121104"/>
<dbReference type="Proteomes" id="UP000274327">
    <property type="component" value="Unassembled WGS sequence"/>
</dbReference>
<evidence type="ECO:0000313" key="9">
    <source>
        <dbReference type="EMBL" id="RRR18861.1"/>
    </source>
</evidence>
<dbReference type="InterPro" id="IPR018383">
    <property type="entry name" value="UPF0324_pro"/>
</dbReference>
<feature type="transmembrane region" description="Helical" evidence="8">
    <location>
        <begin position="27"/>
        <end position="49"/>
    </location>
</feature>
<dbReference type="RefSeq" id="WP_126986606.1">
    <property type="nucleotide sequence ID" value="NZ_ML133854.1"/>
</dbReference>
<keyword evidence="10" id="KW-1185">Reference proteome</keyword>
<reference evidence="9 10" key="1">
    <citation type="submission" date="2018-07" db="EMBL/GenBank/DDBJ databases">
        <title>Brachybacteriurn paraconglorneratum KCTC 9916.</title>
        <authorList>
            <person name="Li Y."/>
        </authorList>
    </citation>
    <scope>NUCLEOTIDE SEQUENCE [LARGE SCALE GENOMIC DNA]</scope>
    <source>
        <strain evidence="9 10">KCTC 9916</strain>
    </source>
</reference>
<evidence type="ECO:0000256" key="1">
    <source>
        <dbReference type="ARBA" id="ARBA00004651"/>
    </source>
</evidence>
<sequence length="393" mass="40590">MSATERTADGAAAEAAAPSPAPAPRAALGWTVAGLVIVVALAWLVSVLTDAVPELTEGTAVGKVAKSIEYPVYAIALGFLGNAVLSLTGVRRRMAAAFRTELFIKVGLVLLGATVNFAIVVRAAGPAVLQAILLIAAVFAFTWWFAGLLGLDDRLRALLATALSICGVSAAVAAAGAVEAKKEQLAYTATLVIVFAVPSIFLLPWLADLMGLSPAVTGAWIGGNIDTTAAVTAAGAVAGEQPLQIASIVKVTQNALLGIVAVLLTLYFSFKVAPAAGRAVAGSGTRRVGDRRSLAMLWERFPKFVLGFLLASVVATVLAESLPEAVLEPRLDAAKELQTWALTLAFVSIGLEFNASSIRESGWKPIVVFAAATVVNLVVGLGLALLLFRGFTF</sequence>
<evidence type="ECO:0000256" key="5">
    <source>
        <dbReference type="ARBA" id="ARBA00022989"/>
    </source>
</evidence>
<keyword evidence="6 8" id="KW-0472">Membrane</keyword>
<feature type="transmembrane region" description="Helical" evidence="8">
    <location>
        <begin position="185"/>
        <end position="207"/>
    </location>
</feature>
<dbReference type="PANTHER" id="PTHR30106:SF1">
    <property type="entry name" value="UPF0324 MEMBRANE PROTEIN FN0533"/>
    <property type="match status" value="1"/>
</dbReference>
<feature type="transmembrane region" description="Helical" evidence="8">
    <location>
        <begin position="102"/>
        <end position="121"/>
    </location>
</feature>
<evidence type="ECO:0000256" key="8">
    <source>
        <dbReference type="SAM" id="Phobius"/>
    </source>
</evidence>
<evidence type="ECO:0000256" key="2">
    <source>
        <dbReference type="ARBA" id="ARBA00007977"/>
    </source>
</evidence>
<evidence type="ECO:0000256" key="7">
    <source>
        <dbReference type="SAM" id="MobiDB-lite"/>
    </source>
</evidence>
<feature type="transmembrane region" description="Helical" evidence="8">
    <location>
        <begin position="339"/>
        <end position="355"/>
    </location>
</feature>
<organism evidence="9 10">
    <name type="scientific">Brachybacterium paraconglomeratum</name>
    <dbReference type="NCBI Taxonomy" id="173362"/>
    <lineage>
        <taxon>Bacteria</taxon>
        <taxon>Bacillati</taxon>
        <taxon>Actinomycetota</taxon>
        <taxon>Actinomycetes</taxon>
        <taxon>Micrococcales</taxon>
        <taxon>Dermabacteraceae</taxon>
        <taxon>Brachybacterium</taxon>
    </lineage>
</organism>
<keyword evidence="4 8" id="KW-0812">Transmembrane</keyword>
<keyword evidence="3" id="KW-1003">Cell membrane</keyword>
<feature type="transmembrane region" description="Helical" evidence="8">
    <location>
        <begin position="158"/>
        <end position="178"/>
    </location>
</feature>
<gene>
    <name evidence="9" type="ORF">DS079_08725</name>
</gene>
<evidence type="ECO:0000313" key="10">
    <source>
        <dbReference type="Proteomes" id="UP000274327"/>
    </source>
</evidence>
<feature type="transmembrane region" description="Helical" evidence="8">
    <location>
        <begin position="367"/>
        <end position="388"/>
    </location>
</feature>
<dbReference type="EMBL" id="QOCI01000006">
    <property type="protein sequence ID" value="RRR18861.1"/>
    <property type="molecule type" value="Genomic_DNA"/>
</dbReference>
<feature type="transmembrane region" description="Helical" evidence="8">
    <location>
        <begin position="128"/>
        <end position="146"/>
    </location>
</feature>